<dbReference type="PANTHER" id="PTHR30401:SF0">
    <property type="entry name" value="TRNA 2-SELENOURIDINE SYNTHASE"/>
    <property type="match status" value="1"/>
</dbReference>
<dbReference type="InterPro" id="IPR058840">
    <property type="entry name" value="AAA_SelU"/>
</dbReference>
<dbReference type="AlphaFoldDB" id="A0A1H8G1D7"/>
<dbReference type="NCBIfam" id="NF008752">
    <property type="entry name" value="PRK11784.1-4"/>
    <property type="match status" value="1"/>
</dbReference>
<gene>
    <name evidence="3" type="ORF">SAMN02745977_01264</name>
</gene>
<dbReference type="GO" id="GO:0004792">
    <property type="term" value="F:thiosulfate-cyanide sulfurtransferase activity"/>
    <property type="evidence" value="ECO:0007669"/>
    <property type="project" value="InterPro"/>
</dbReference>
<feature type="domain" description="Rhodanese" evidence="2">
    <location>
        <begin position="17"/>
        <end position="134"/>
    </location>
</feature>
<dbReference type="InterPro" id="IPR036873">
    <property type="entry name" value="Rhodanese-like_dom_sf"/>
</dbReference>
<keyword evidence="4" id="KW-1185">Reference proteome</keyword>
<dbReference type="InterPro" id="IPR017582">
    <property type="entry name" value="SelU"/>
</dbReference>
<dbReference type="Pfam" id="PF26341">
    <property type="entry name" value="AAA_SelU"/>
    <property type="match status" value="1"/>
</dbReference>
<dbReference type="Pfam" id="PF00581">
    <property type="entry name" value="Rhodanese"/>
    <property type="match status" value="1"/>
</dbReference>
<reference evidence="3 4" key="1">
    <citation type="submission" date="2016-10" db="EMBL/GenBank/DDBJ databases">
        <authorList>
            <person name="de Groot N.N."/>
        </authorList>
    </citation>
    <scope>NUCLEOTIDE SEQUENCE [LARGE SCALE GENOMIC DNA]</scope>
    <source>
        <strain evidence="3 4">DSM 15123</strain>
    </source>
</reference>
<dbReference type="EMBL" id="FOCW01000001">
    <property type="protein sequence ID" value="SEN37590.1"/>
    <property type="molecule type" value="Genomic_DNA"/>
</dbReference>
<protein>
    <submittedName>
        <fullName evidence="3">tRNA 2-selenouridine synthase</fullName>
    </submittedName>
</protein>
<dbReference type="PANTHER" id="PTHR30401">
    <property type="entry name" value="TRNA 2-SELENOURIDINE SYNTHASE"/>
    <property type="match status" value="1"/>
</dbReference>
<evidence type="ECO:0000259" key="2">
    <source>
        <dbReference type="PROSITE" id="PS50206"/>
    </source>
</evidence>
<dbReference type="PROSITE" id="PS00380">
    <property type="entry name" value="RHODANESE_1"/>
    <property type="match status" value="1"/>
</dbReference>
<dbReference type="STRING" id="1121117.SAMN02745977_01264"/>
<dbReference type="SMART" id="SM00450">
    <property type="entry name" value="RHOD"/>
    <property type="match status" value="1"/>
</dbReference>
<sequence>MKNNWLVPANALAGYDTIIDVRTPAEFALDHIPGAVNFPVLSNEERVRVGTIYKQVSPFEAKKIGAALISQNIARHLQEHLLDKPKDWCPLIYCWRGGQRSGAMQVIFRQIGWNADRIEGGYKAFRHHVMVNTEELAKRFRMLIICGATGSAKTRILQQIEAQGGQILDLETLASHKGSVLGNLPDEPQPSQKGFETKVWKRLTELDPTRPVFVEAESRKVGNLHVPEPVIAAMRASPCLDVRASMDARVDFLLRDYPYAQQDNAWLLPRLWKLKERQGTSVIEHWQELVEQAQWRTLVQELLELHYDPLYRQSQGLNYTGKRHWPTFETSDLSDAGIAEVAGRMLQAVNAGR</sequence>
<dbReference type="SUPFAM" id="SSF52821">
    <property type="entry name" value="Rhodanese/Cell cycle control phosphatase"/>
    <property type="match status" value="1"/>
</dbReference>
<dbReference type="NCBIfam" id="TIGR03167">
    <property type="entry name" value="tRNA_sel_U_synt"/>
    <property type="match status" value="1"/>
</dbReference>
<dbReference type="Gene3D" id="3.40.250.10">
    <property type="entry name" value="Rhodanese-like domain"/>
    <property type="match status" value="1"/>
</dbReference>
<dbReference type="GO" id="GO:0002098">
    <property type="term" value="P:tRNA wobble uridine modification"/>
    <property type="evidence" value="ECO:0007669"/>
    <property type="project" value="InterPro"/>
</dbReference>
<accession>A0A1H8G1D7</accession>
<dbReference type="InterPro" id="IPR001307">
    <property type="entry name" value="Thiosulphate_STrfase_CS"/>
</dbReference>
<keyword evidence="1" id="KW-0711">Selenium</keyword>
<dbReference type="NCBIfam" id="NF008750">
    <property type="entry name" value="PRK11784.1-2"/>
    <property type="match status" value="1"/>
</dbReference>
<evidence type="ECO:0000313" key="3">
    <source>
        <dbReference type="EMBL" id="SEN37590.1"/>
    </source>
</evidence>
<dbReference type="InterPro" id="IPR001763">
    <property type="entry name" value="Rhodanese-like_dom"/>
</dbReference>
<dbReference type="OrthoDB" id="9808735at2"/>
<proteinExistence type="predicted"/>
<name>A0A1H8G1D7_9BURK</name>
<dbReference type="GO" id="GO:0043828">
    <property type="term" value="F:tRNA 2-selenouridine synthase activity"/>
    <property type="evidence" value="ECO:0007669"/>
    <property type="project" value="InterPro"/>
</dbReference>
<dbReference type="PROSITE" id="PS50206">
    <property type="entry name" value="RHODANESE_3"/>
    <property type="match status" value="1"/>
</dbReference>
<organism evidence="3 4">
    <name type="scientific">Brachymonas denitrificans DSM 15123</name>
    <dbReference type="NCBI Taxonomy" id="1121117"/>
    <lineage>
        <taxon>Bacteria</taxon>
        <taxon>Pseudomonadati</taxon>
        <taxon>Pseudomonadota</taxon>
        <taxon>Betaproteobacteria</taxon>
        <taxon>Burkholderiales</taxon>
        <taxon>Comamonadaceae</taxon>
        <taxon>Brachymonas</taxon>
    </lineage>
</organism>
<evidence type="ECO:0000256" key="1">
    <source>
        <dbReference type="ARBA" id="ARBA00023266"/>
    </source>
</evidence>
<dbReference type="Proteomes" id="UP000199531">
    <property type="component" value="Unassembled WGS sequence"/>
</dbReference>
<evidence type="ECO:0000313" key="4">
    <source>
        <dbReference type="Proteomes" id="UP000199531"/>
    </source>
</evidence>
<dbReference type="RefSeq" id="WP_091815175.1">
    <property type="nucleotide sequence ID" value="NZ_FOCW01000001.1"/>
</dbReference>